<evidence type="ECO:0000256" key="6">
    <source>
        <dbReference type="SAM" id="Phobius"/>
    </source>
</evidence>
<gene>
    <name evidence="8" type="ORF">FNW11_06680</name>
    <name evidence="7" type="ORF">FNW12_01550</name>
</gene>
<feature type="transmembrane region" description="Helical" evidence="6">
    <location>
        <begin position="53"/>
        <end position="84"/>
    </location>
</feature>
<evidence type="ECO:0000256" key="1">
    <source>
        <dbReference type="ARBA" id="ARBA00004651"/>
    </source>
</evidence>
<dbReference type="NCBIfam" id="NF037997">
    <property type="entry name" value="Na_Pi_symport"/>
    <property type="match status" value="1"/>
</dbReference>
<reference evidence="9 10" key="1">
    <citation type="submission" date="2019-07" db="EMBL/GenBank/DDBJ databases">
        <title>Novel species of Flavobacterium.</title>
        <authorList>
            <person name="Liu Q."/>
            <person name="Xin Y.-H."/>
        </authorList>
    </citation>
    <scope>NUCLEOTIDE SEQUENCE [LARGE SCALE GENOMIC DNA]</scope>
    <source>
        <strain evidence="7 9">GSP39</strain>
        <strain evidence="8 10">GSR22</strain>
    </source>
</reference>
<keyword evidence="2" id="KW-1003">Cell membrane</keyword>
<dbReference type="GO" id="GO:0044341">
    <property type="term" value="P:sodium-dependent phosphate transport"/>
    <property type="evidence" value="ECO:0007669"/>
    <property type="project" value="InterPro"/>
</dbReference>
<feature type="transmembrane region" description="Helical" evidence="6">
    <location>
        <begin position="182"/>
        <end position="205"/>
    </location>
</feature>
<dbReference type="EMBL" id="VJZN01000002">
    <property type="protein sequence ID" value="TRX09827.1"/>
    <property type="molecule type" value="Genomic_DNA"/>
</dbReference>
<sequence length="565" mass="63191">MLFIAMEILNHIFKLAAGIGLFLFAMYLLEESLKNLSGRNFKLFLQHITKNKIGAVAGGAIVTGVLQSSSMVSLMVLAFVGAGVFTMKNAMAVILGANLGTTLDSWLVATLGFKTNIEVVAYPAVCLGGFFLILFRNRKTMKYVSYFLLGFGLLFIGLSFMKTAMEAQVKDFDFSKYAEMSLAVFLLIGFIITLLVQSSSVTMALTLSALHVGAIEFPSAAAIVLGSETGTVIKILLGAIGGNASKKRVVLGNLLFNVFLTVFAFLLLKPILSLITDIFNIKDPLIGLVTFSSLINLLSIVIFLPLLDLFAKFLERFFKDTDGSTAAFIGHATINEHETALDLFRMETKYFIHNSMIFNLELFKIHILALEEQIDFKEINKERNFNSKTIEEKYEFLKQLQGELQAFYLKLRAKLNSEQNSELNQLISAGRSSMHAVKSVKDIGSNIANLSRSSKDIKYQFFLHHKNETENLYLKLNALLNKEKQASFEELESLFDTIQKNYTTALNTFYTEAQLAPIENIDITTVINFNRELFTSNKAMLMAIKDILLDEKQAENFNEIPIYKT</sequence>
<comment type="subcellular location">
    <subcellularLocation>
        <location evidence="1">Cell membrane</location>
        <topology evidence="1">Multi-pass membrane protein</topology>
    </subcellularLocation>
</comment>
<dbReference type="GO" id="GO:0005886">
    <property type="term" value="C:plasma membrane"/>
    <property type="evidence" value="ECO:0007669"/>
    <property type="project" value="UniProtKB-SubCell"/>
</dbReference>
<evidence type="ECO:0000313" key="9">
    <source>
        <dbReference type="Proteomes" id="UP000318528"/>
    </source>
</evidence>
<dbReference type="Pfam" id="PF02690">
    <property type="entry name" value="Na_Pi_cotrans"/>
    <property type="match status" value="2"/>
</dbReference>
<dbReference type="InterPro" id="IPR003841">
    <property type="entry name" value="Na/Pi_transpt"/>
</dbReference>
<evidence type="ECO:0000313" key="7">
    <source>
        <dbReference type="EMBL" id="TRX09827.1"/>
    </source>
</evidence>
<organism evidence="8 10">
    <name type="scientific">Flavobacterium gawalongense</name>
    <dbReference type="NCBI Taxonomy" id="2594432"/>
    <lineage>
        <taxon>Bacteria</taxon>
        <taxon>Pseudomonadati</taxon>
        <taxon>Bacteroidota</taxon>
        <taxon>Flavobacteriia</taxon>
        <taxon>Flavobacteriales</taxon>
        <taxon>Flavobacteriaceae</taxon>
        <taxon>Flavobacterium</taxon>
    </lineage>
</organism>
<evidence type="ECO:0000313" key="8">
    <source>
        <dbReference type="EMBL" id="TRX11056.1"/>
    </source>
</evidence>
<dbReference type="Proteomes" id="UP000318528">
    <property type="component" value="Unassembled WGS sequence"/>
</dbReference>
<dbReference type="Proteomes" id="UP000318669">
    <property type="component" value="Unassembled WGS sequence"/>
</dbReference>
<evidence type="ECO:0000256" key="3">
    <source>
        <dbReference type="ARBA" id="ARBA00022692"/>
    </source>
</evidence>
<keyword evidence="3 6" id="KW-0812">Transmembrane</keyword>
<dbReference type="PANTHER" id="PTHR10010:SF46">
    <property type="entry name" value="SODIUM-DEPENDENT PHOSPHATE TRANSPORT PROTEIN 2B"/>
    <property type="match status" value="1"/>
</dbReference>
<feature type="transmembrane region" description="Helical" evidence="6">
    <location>
        <begin position="119"/>
        <end position="137"/>
    </location>
</feature>
<comment type="caution">
    <text evidence="8">The sequence shown here is derived from an EMBL/GenBank/DDBJ whole genome shotgun (WGS) entry which is preliminary data.</text>
</comment>
<feature type="transmembrane region" description="Helical" evidence="6">
    <location>
        <begin position="12"/>
        <end position="29"/>
    </location>
</feature>
<proteinExistence type="predicted"/>
<evidence type="ECO:0000256" key="5">
    <source>
        <dbReference type="ARBA" id="ARBA00023136"/>
    </source>
</evidence>
<evidence type="ECO:0000313" key="10">
    <source>
        <dbReference type="Proteomes" id="UP000318669"/>
    </source>
</evidence>
<dbReference type="PANTHER" id="PTHR10010">
    <property type="entry name" value="SOLUTE CARRIER FAMILY 34 SODIUM PHOSPHATE , MEMBER 2-RELATED"/>
    <property type="match status" value="1"/>
</dbReference>
<protein>
    <submittedName>
        <fullName evidence="8">Na/Pi cotransporter family protein</fullName>
    </submittedName>
</protein>
<dbReference type="EMBL" id="VJZL01000008">
    <property type="protein sequence ID" value="TRX11056.1"/>
    <property type="molecule type" value="Genomic_DNA"/>
</dbReference>
<name>A0A553BS31_9FLAO</name>
<accession>A0A553BS31</accession>
<dbReference type="AlphaFoldDB" id="A0A553BS31"/>
<dbReference type="GO" id="GO:0005436">
    <property type="term" value="F:sodium:phosphate symporter activity"/>
    <property type="evidence" value="ECO:0007669"/>
    <property type="project" value="InterPro"/>
</dbReference>
<keyword evidence="4 6" id="KW-1133">Transmembrane helix</keyword>
<keyword evidence="5 6" id="KW-0472">Membrane</keyword>
<feature type="transmembrane region" description="Helical" evidence="6">
    <location>
        <begin position="249"/>
        <end position="268"/>
    </location>
</feature>
<dbReference type="RefSeq" id="WP_143386575.1">
    <property type="nucleotide sequence ID" value="NZ_VJZL01000008.1"/>
</dbReference>
<evidence type="ECO:0000256" key="4">
    <source>
        <dbReference type="ARBA" id="ARBA00022989"/>
    </source>
</evidence>
<feature type="transmembrane region" description="Helical" evidence="6">
    <location>
        <begin position="288"/>
        <end position="310"/>
    </location>
</feature>
<dbReference type="OrthoDB" id="9763003at2"/>
<keyword evidence="9" id="KW-1185">Reference proteome</keyword>
<feature type="transmembrane region" description="Helical" evidence="6">
    <location>
        <begin position="143"/>
        <end position="161"/>
    </location>
</feature>
<evidence type="ECO:0000256" key="2">
    <source>
        <dbReference type="ARBA" id="ARBA00022475"/>
    </source>
</evidence>